<protein>
    <submittedName>
        <fullName evidence="2">TniQ protein</fullName>
    </submittedName>
</protein>
<proteinExistence type="predicted"/>
<name>A0A1G7U8J5_9RHOB</name>
<feature type="domain" description="TniQ" evidence="1">
    <location>
        <begin position="10"/>
        <end position="143"/>
    </location>
</feature>
<organism evidence="2 3">
    <name type="scientific">Celeribacter baekdonensis</name>
    <dbReference type="NCBI Taxonomy" id="875171"/>
    <lineage>
        <taxon>Bacteria</taxon>
        <taxon>Pseudomonadati</taxon>
        <taxon>Pseudomonadota</taxon>
        <taxon>Alphaproteobacteria</taxon>
        <taxon>Rhodobacterales</taxon>
        <taxon>Roseobacteraceae</taxon>
        <taxon>Celeribacter</taxon>
    </lineage>
</organism>
<evidence type="ECO:0000313" key="2">
    <source>
        <dbReference type="EMBL" id="SDG43070.1"/>
    </source>
</evidence>
<evidence type="ECO:0000259" key="1">
    <source>
        <dbReference type="Pfam" id="PF06527"/>
    </source>
</evidence>
<accession>A0A1G7U8J5</accession>
<reference evidence="2 3" key="1">
    <citation type="submission" date="2016-10" db="EMBL/GenBank/DDBJ databases">
        <authorList>
            <person name="de Groot N.N."/>
        </authorList>
    </citation>
    <scope>NUCLEOTIDE SEQUENCE [LARGE SCALE GENOMIC DNA]</scope>
    <source>
        <strain evidence="2 3">DSM 27375</strain>
    </source>
</reference>
<dbReference type="Pfam" id="PF06527">
    <property type="entry name" value="TniQ"/>
    <property type="match status" value="1"/>
</dbReference>
<evidence type="ECO:0000313" key="3">
    <source>
        <dbReference type="Proteomes" id="UP000182284"/>
    </source>
</evidence>
<dbReference type="OrthoDB" id="7595282at2"/>
<gene>
    <name evidence="2" type="ORF">SAMN04488117_12025</name>
</gene>
<dbReference type="AlphaFoldDB" id="A0A1G7U8J5"/>
<dbReference type="InterPro" id="IPR009492">
    <property type="entry name" value="TniQ"/>
</dbReference>
<sequence length="603" mass="67014">MMLSPLKPLPLYVSPVRGESATSLASRIARKNGTASLQSFCADMSISYRALKVGDPIEIERVAALAGCDPTTLRNWTPHAPSKTNYQLGAEAPRFTAYSRSLIRGCPKCAAESRSKHGAHGPFHLGIWQLTSIRTCAQHSCMLIEVPPPTHHKHSYDFARMVDNMNLSDVKPVAEEARSLERYLIGRLEGASSGCWLDTLDFHVAAQLCENFGLLLTNGPKASRTETTERQWLEAGAAGYDILRNGPDHMFATLEELRMKAGPGCHTYGAIAGSFLTWLSQREDDAAFNDIRQIVFDYILRTYPVLVGSTVLRLRCDRQQVYSLRKGAKAYGIDERMLRHKLLERGDISKSGKSGAITYRRYPSRETLQQLAEETNGLLRGFDAADYLGLDIHLLRTFVVEGLIKKAGEMARNAPYFRKKDLDAFLGRLYRQTRPKLEPANDEIPLIAATPACQCSTLELLHLVFEHDIPLRCAAGTDPRFNDFLISVERAKTAIGQSSVGAISMSEAAGKLGVDTATIRNLVNAGYLSAAPKTAKSSERWLVVDEASVTTFGERYISAADLARELRRDTANLCRELYKNGVEPLVFNGENRIIFRRRDVNER</sequence>
<dbReference type="EMBL" id="FNBL01000020">
    <property type="protein sequence ID" value="SDG43070.1"/>
    <property type="molecule type" value="Genomic_DNA"/>
</dbReference>
<dbReference type="Proteomes" id="UP000182284">
    <property type="component" value="Unassembled WGS sequence"/>
</dbReference>
<dbReference type="RefSeq" id="WP_074647342.1">
    <property type="nucleotide sequence ID" value="NZ_FNBL01000020.1"/>
</dbReference>